<organism evidence="2 3">
    <name type="scientific">Corynebacterium matruchotii</name>
    <dbReference type="NCBI Taxonomy" id="43768"/>
    <lineage>
        <taxon>Bacteria</taxon>
        <taxon>Bacillati</taxon>
        <taxon>Actinomycetota</taxon>
        <taxon>Actinomycetes</taxon>
        <taxon>Mycobacteriales</taxon>
        <taxon>Corynebacteriaceae</taxon>
        <taxon>Corynebacterium</taxon>
    </lineage>
</organism>
<protein>
    <submittedName>
        <fullName evidence="2">Hydrolase</fullName>
        <ecNumber evidence="2">3.3.2.10</ecNumber>
    </submittedName>
</protein>
<dbReference type="GO" id="GO:0016020">
    <property type="term" value="C:membrane"/>
    <property type="evidence" value="ECO:0007669"/>
    <property type="project" value="TreeGrafter"/>
</dbReference>
<evidence type="ECO:0000259" key="1">
    <source>
        <dbReference type="Pfam" id="PF12697"/>
    </source>
</evidence>
<feature type="domain" description="AB hydrolase-1" evidence="1">
    <location>
        <begin position="76"/>
        <end position="363"/>
    </location>
</feature>
<accession>A0A6H9XL17</accession>
<dbReference type="Pfam" id="PF12697">
    <property type="entry name" value="Abhydrolase_6"/>
    <property type="match status" value="1"/>
</dbReference>
<reference evidence="2 3" key="1">
    <citation type="submission" date="2018-06" db="EMBL/GenBank/DDBJ databases">
        <authorList>
            <consortium name="Pathogen Informatics"/>
            <person name="Doyle S."/>
        </authorList>
    </citation>
    <scope>NUCLEOTIDE SEQUENCE [LARGE SCALE GENOMIC DNA]</scope>
    <source>
        <strain evidence="2 3">NCTC10254</strain>
    </source>
</reference>
<dbReference type="InterPro" id="IPR000073">
    <property type="entry name" value="AB_hydrolase_1"/>
</dbReference>
<dbReference type="InterPro" id="IPR050266">
    <property type="entry name" value="AB_hydrolase_sf"/>
</dbReference>
<dbReference type="EC" id="3.3.2.10" evidence="2"/>
<name>A0A6H9XL17_9CORY</name>
<dbReference type="PANTHER" id="PTHR43798:SF33">
    <property type="entry name" value="HYDROLASE, PUTATIVE (AFU_ORTHOLOGUE AFUA_2G14860)-RELATED"/>
    <property type="match status" value="1"/>
</dbReference>
<dbReference type="Gene3D" id="3.40.50.1820">
    <property type="entry name" value="alpha/beta hydrolase"/>
    <property type="match status" value="1"/>
</dbReference>
<evidence type="ECO:0000313" key="3">
    <source>
        <dbReference type="Proteomes" id="UP000249886"/>
    </source>
</evidence>
<dbReference type="InterPro" id="IPR029058">
    <property type="entry name" value="AB_hydrolase_fold"/>
</dbReference>
<sequence length="376" mass="42635">MFSQRITMMRQQFFILLASMVVVLSGTIAYFAYHNLTYDRARTRQIRHAGFVEKQAVLPDKSVINYGEGPNNGIPLLLIHGQQVSWQDYSQVLTELSSRYHVFAVDCYGHGGSSKDPKKYTARANSDDIVWFINNVVKDPVVVSGHSSGGLIATLVAATAPDMVRGLVIEDAPFFSTEPDRAPKTFAGHGFKDMHDFLASGEPNFTRYSLEHTYLAHLFGEKNFDNLVRKPALKRLDRRPHEIPRVWYYPPGWKINEIYDLTANMQDGTGSYDLRFGDTFYDYSWFTDFDQVETLRAVTCPSVLLHVGPDAKIGSYYDDNGVLLSAMDDKDSQRVYSLLPEQHRMLIDNVDSGHDIHAEKPDIFIYAVDVLAEKWG</sequence>
<dbReference type="AlphaFoldDB" id="A0A6H9XL17"/>
<dbReference type="Proteomes" id="UP000249886">
    <property type="component" value="Unassembled WGS sequence"/>
</dbReference>
<comment type="caution">
    <text evidence="2">The sequence shown here is derived from an EMBL/GenBank/DDBJ whole genome shotgun (WGS) entry which is preliminary data.</text>
</comment>
<dbReference type="GeneID" id="84573779"/>
<dbReference type="EMBL" id="UARK01000005">
    <property type="protein sequence ID" value="SPW28178.1"/>
    <property type="molecule type" value="Genomic_DNA"/>
</dbReference>
<evidence type="ECO:0000313" key="2">
    <source>
        <dbReference type="EMBL" id="SPW28178.1"/>
    </source>
</evidence>
<dbReference type="GO" id="GO:0004301">
    <property type="term" value="F:epoxide hydrolase activity"/>
    <property type="evidence" value="ECO:0007669"/>
    <property type="project" value="UniProtKB-EC"/>
</dbReference>
<gene>
    <name evidence="2" type="ORF">NCTC10254_01205</name>
</gene>
<keyword evidence="2" id="KW-0378">Hydrolase</keyword>
<dbReference type="RefSeq" id="WP_005525266.1">
    <property type="nucleotide sequence ID" value="NZ_CP050134.2"/>
</dbReference>
<proteinExistence type="predicted"/>
<dbReference type="SUPFAM" id="SSF53474">
    <property type="entry name" value="alpha/beta-Hydrolases"/>
    <property type="match status" value="1"/>
</dbReference>
<dbReference type="PANTHER" id="PTHR43798">
    <property type="entry name" value="MONOACYLGLYCEROL LIPASE"/>
    <property type="match status" value="1"/>
</dbReference>